<feature type="compositionally biased region" description="Low complexity" evidence="1">
    <location>
        <begin position="338"/>
        <end position="349"/>
    </location>
</feature>
<dbReference type="EMBL" id="JARKIK010000025">
    <property type="protein sequence ID" value="KAK8743336.1"/>
    <property type="molecule type" value="Genomic_DNA"/>
</dbReference>
<proteinExistence type="predicted"/>
<feature type="compositionally biased region" description="Polar residues" evidence="1">
    <location>
        <begin position="505"/>
        <end position="517"/>
    </location>
</feature>
<feature type="region of interest" description="Disordered" evidence="1">
    <location>
        <begin position="249"/>
        <end position="274"/>
    </location>
</feature>
<feature type="region of interest" description="Disordered" evidence="1">
    <location>
        <begin position="329"/>
        <end position="430"/>
    </location>
</feature>
<feature type="compositionally biased region" description="Basic and acidic residues" evidence="1">
    <location>
        <begin position="518"/>
        <end position="527"/>
    </location>
</feature>
<feature type="region of interest" description="Disordered" evidence="1">
    <location>
        <begin position="445"/>
        <end position="527"/>
    </location>
</feature>
<name>A0AAW0XFU4_CHEQU</name>
<dbReference type="AlphaFoldDB" id="A0AAW0XFU4"/>
<evidence type="ECO:0000313" key="2">
    <source>
        <dbReference type="EMBL" id="KAK8743336.1"/>
    </source>
</evidence>
<reference evidence="2 3" key="1">
    <citation type="journal article" date="2024" name="BMC Genomics">
        <title>Genome assembly of redclaw crayfish (Cherax quadricarinatus) provides insights into its immune adaptation and hypoxia tolerance.</title>
        <authorList>
            <person name="Liu Z."/>
            <person name="Zheng J."/>
            <person name="Li H."/>
            <person name="Fang K."/>
            <person name="Wang S."/>
            <person name="He J."/>
            <person name="Zhou D."/>
            <person name="Weng S."/>
            <person name="Chi M."/>
            <person name="Gu Z."/>
            <person name="He J."/>
            <person name="Li F."/>
            <person name="Wang M."/>
        </authorList>
    </citation>
    <scope>NUCLEOTIDE SEQUENCE [LARGE SCALE GENOMIC DNA]</scope>
    <source>
        <strain evidence="2">ZL_2023a</strain>
    </source>
</reference>
<comment type="caution">
    <text evidence="2">The sequence shown here is derived from an EMBL/GenBank/DDBJ whole genome shotgun (WGS) entry which is preliminary data.</text>
</comment>
<evidence type="ECO:0000313" key="3">
    <source>
        <dbReference type="Proteomes" id="UP001445076"/>
    </source>
</evidence>
<keyword evidence="3" id="KW-1185">Reference proteome</keyword>
<sequence length="527" mass="56723">DWWTADECVVVMTEVGPSSPELGTPESCSVAVRTIGPCSVGVQTTGLCSVWPHTTGHCSVGSRTTGHCSVGSRTTGHCSVGPRATGHCSVGRRTTELYWSASWTRFVICIPGFSHMIRESNEVEKLLCDVDQSSGVNRCCCCACLLSAVPPSTGGNQVNRPRRSRHQESTRAEKSAWRDILHVFLSLRKMVKKIYVKMGHLSDLRHRLRRIKKVLYACKEMSSSMGEAMAAARDRATRYSSVQQDTTLGLPYQVPRPDGEERHHTRKHLTGSEQEAEIMREYIKPPANKTLFDVDTDGPHRSCSVGVFPTQPECGASHPGVTYHHRHSAPLETRSSHHPAVSASSSSSSLPGWGCGDDGRGSPRRGRKAGGSSQKTPLMLTPFSSSSKYERAPHSSQQEGGRRGSQHQGRLGTSSPSPSRDPSISLPYCPSTNTLADITMVSVPCGPSTHSSSSGHLGGPGGFQGAHMGSLGLPGDLPIMYGQSSDSPCSPTADHDLPPLYSDVMESSSLYTSASRPSEQRTKSGEI</sequence>
<feature type="compositionally biased region" description="Polar residues" evidence="1">
    <location>
        <begin position="371"/>
        <end position="387"/>
    </location>
</feature>
<organism evidence="2 3">
    <name type="scientific">Cherax quadricarinatus</name>
    <name type="common">Australian red claw crayfish</name>
    <dbReference type="NCBI Taxonomy" id="27406"/>
    <lineage>
        <taxon>Eukaryota</taxon>
        <taxon>Metazoa</taxon>
        <taxon>Ecdysozoa</taxon>
        <taxon>Arthropoda</taxon>
        <taxon>Crustacea</taxon>
        <taxon>Multicrustacea</taxon>
        <taxon>Malacostraca</taxon>
        <taxon>Eumalacostraca</taxon>
        <taxon>Eucarida</taxon>
        <taxon>Decapoda</taxon>
        <taxon>Pleocyemata</taxon>
        <taxon>Astacidea</taxon>
        <taxon>Parastacoidea</taxon>
        <taxon>Parastacidae</taxon>
        <taxon>Cherax</taxon>
    </lineage>
</organism>
<accession>A0AAW0XFU4</accession>
<dbReference type="Proteomes" id="UP001445076">
    <property type="component" value="Unassembled WGS sequence"/>
</dbReference>
<evidence type="ECO:0000256" key="1">
    <source>
        <dbReference type="SAM" id="MobiDB-lite"/>
    </source>
</evidence>
<feature type="compositionally biased region" description="Low complexity" evidence="1">
    <location>
        <begin position="445"/>
        <end position="455"/>
    </location>
</feature>
<protein>
    <submittedName>
        <fullName evidence="2">Uncharacterized protein</fullName>
    </submittedName>
</protein>
<feature type="non-terminal residue" evidence="2">
    <location>
        <position position="1"/>
    </location>
</feature>
<gene>
    <name evidence="2" type="ORF">OTU49_001384</name>
</gene>
<feature type="compositionally biased region" description="Low complexity" evidence="1">
    <location>
        <begin position="414"/>
        <end position="427"/>
    </location>
</feature>